<dbReference type="EMBL" id="UPPP01000085">
    <property type="protein sequence ID" value="VBB08254.1"/>
    <property type="molecule type" value="Genomic_DNA"/>
</dbReference>
<gene>
    <name evidence="2" type="ORF">LUCI_3525</name>
</gene>
<dbReference type="RefSeq" id="WP_122629165.1">
    <property type="nucleotide sequence ID" value="NZ_UPPP01000085.1"/>
</dbReference>
<dbReference type="OrthoDB" id="9801008at2"/>
<dbReference type="InterPro" id="IPR025868">
    <property type="entry name" value="Zn_ribbon_dom_put"/>
</dbReference>
<sequence>MKDPFCQSCGMPLSDASLLGTEKTGEKNRDYCFYCYENGCFKQPDITMEQMIEICVPYMKEHGMEEAKAREILNQQLPQLKRWKKGA</sequence>
<dbReference type="Pfam" id="PF12674">
    <property type="entry name" value="Zn_ribbon_2"/>
    <property type="match status" value="1"/>
</dbReference>
<name>A0A498R9P1_9FIRM</name>
<evidence type="ECO:0000259" key="1">
    <source>
        <dbReference type="Pfam" id="PF12674"/>
    </source>
</evidence>
<evidence type="ECO:0000313" key="2">
    <source>
        <dbReference type="EMBL" id="VBB08254.1"/>
    </source>
</evidence>
<dbReference type="AlphaFoldDB" id="A0A498R9P1"/>
<keyword evidence="3" id="KW-1185">Reference proteome</keyword>
<accession>A0A498R9P1</accession>
<proteinExistence type="predicted"/>
<dbReference type="Proteomes" id="UP000277811">
    <property type="component" value="Unassembled WGS sequence"/>
</dbReference>
<evidence type="ECO:0000313" key="3">
    <source>
        <dbReference type="Proteomes" id="UP000277811"/>
    </source>
</evidence>
<organism evidence="2 3">
    <name type="scientific">Lucifera butyrica</name>
    <dbReference type="NCBI Taxonomy" id="1351585"/>
    <lineage>
        <taxon>Bacteria</taxon>
        <taxon>Bacillati</taxon>
        <taxon>Bacillota</taxon>
        <taxon>Negativicutes</taxon>
        <taxon>Veillonellales</taxon>
        <taxon>Veillonellaceae</taxon>
        <taxon>Lucifera</taxon>
    </lineage>
</organism>
<protein>
    <recommendedName>
        <fullName evidence="1">Putative zinc ribbon domain-containing protein</fullName>
    </recommendedName>
</protein>
<reference evidence="2 3" key="1">
    <citation type="submission" date="2018-06" db="EMBL/GenBank/DDBJ databases">
        <authorList>
            <person name="Strepis N."/>
        </authorList>
    </citation>
    <scope>NUCLEOTIDE SEQUENCE [LARGE SCALE GENOMIC DNA]</scope>
    <source>
        <strain evidence="2">LUCI</strain>
    </source>
</reference>
<feature type="domain" description="Putative zinc ribbon" evidence="1">
    <location>
        <begin position="5"/>
        <end position="84"/>
    </location>
</feature>